<keyword evidence="1" id="KW-1133">Transmembrane helix</keyword>
<dbReference type="Proteomes" id="UP000219974">
    <property type="component" value="Chromosome 7"/>
</dbReference>
<dbReference type="EMBL" id="LT160027">
    <property type="protein sequence ID" value="CXI25514.1"/>
    <property type="molecule type" value="Genomic_DNA"/>
</dbReference>
<dbReference type="PANTHER" id="PTHR37935:SF1">
    <property type="entry name" value="CHROMOSOME UNDETERMINED SCAFFOLD_14, WHOLE GENOME SHOTGUN SEQUENCE"/>
    <property type="match status" value="1"/>
</dbReference>
<reference evidence="2 7" key="1">
    <citation type="submission" date="2016-02" db="EMBL/GenBank/DDBJ databases">
        <authorList>
            <consortium name="Pathogen Informatics"/>
        </authorList>
    </citation>
    <scope>NUCLEOTIDE SEQUENCE [LARGE SCALE GENOMIC DNA]</scope>
    <source>
        <strain evidence="2 7">K173</strain>
        <strain evidence="3 11">NK65 ny</strain>
        <strain evidence="4 10">NK65e</strain>
        <strain evidence="6 8">SP11 Antwerpcl1</strain>
        <strain evidence="5 9">SP11 RLL</strain>
    </source>
</reference>
<name>A0A113RC29_PLABE</name>
<dbReference type="VEuPathDB" id="PlasmoDB:PBANKA_0713600"/>
<organism evidence="2 7">
    <name type="scientific">Plasmodium berghei</name>
    <dbReference type="NCBI Taxonomy" id="5821"/>
    <lineage>
        <taxon>Eukaryota</taxon>
        <taxon>Sar</taxon>
        <taxon>Alveolata</taxon>
        <taxon>Apicomplexa</taxon>
        <taxon>Aconoidasida</taxon>
        <taxon>Haemosporida</taxon>
        <taxon>Plasmodiidae</taxon>
        <taxon>Plasmodium</taxon>
        <taxon>Plasmodium (Vinckeia)</taxon>
    </lineage>
</organism>
<evidence type="ECO:0000313" key="9">
    <source>
        <dbReference type="Proteomes" id="UP000219974"/>
    </source>
</evidence>
<evidence type="ECO:0000313" key="3">
    <source>
        <dbReference type="EMBL" id="SCM20398.1"/>
    </source>
</evidence>
<protein>
    <submittedName>
        <fullName evidence="2">Uncharacterized protein</fullName>
    </submittedName>
</protein>
<dbReference type="Proteomes" id="UP000220214">
    <property type="component" value="Chromosome 7"/>
</dbReference>
<dbReference type="OrthoDB" id="382155at2759"/>
<dbReference type="Proteomes" id="UP000069549">
    <property type="component" value="Chromosome 7"/>
</dbReference>
<dbReference type="PANTHER" id="PTHR37935">
    <property type="entry name" value="CHROMOSOME UNDETERMINED SCAFFOLD_14, WHOLE GENOME SHOTGUN SEQUENCE"/>
    <property type="match status" value="1"/>
</dbReference>
<evidence type="ECO:0000313" key="4">
    <source>
        <dbReference type="EMBL" id="SCN23990.1"/>
    </source>
</evidence>
<proteinExistence type="predicted"/>
<evidence type="ECO:0000313" key="10">
    <source>
        <dbReference type="Proteomes" id="UP000220214"/>
    </source>
</evidence>
<dbReference type="Proteomes" id="UP000219860">
    <property type="component" value="Chromosome 7"/>
</dbReference>
<dbReference type="AlphaFoldDB" id="A0A113RC29"/>
<evidence type="ECO:0000313" key="5">
    <source>
        <dbReference type="EMBL" id="SCO59344.1"/>
    </source>
</evidence>
<dbReference type="EMBL" id="LT608271">
    <property type="protein sequence ID" value="SCO59344.1"/>
    <property type="molecule type" value="Genomic_DNA"/>
</dbReference>
<sequence>MQNSREIKNVMKYGKLNRNNIFSDIVKKINKILSYKKENRYIDNINDKYYIEKMKNVKENYNMFKKNITNIPGFMIYTRNYRTIKNKNPKLKKYVFINKKNGKLPFLIYKNYIDNNHEIIDKLVTLVNKYEREINFFKYTFIFNGALITILLVFFIYIFNSDFINSYIVKEVDKIVNEIKNSKKIQNNIKEVIENILYIIVKEEQNKQIASEFFVNVLSRSKGQMNELFIKMFEEKEIKDMFKNTALELSTYISNNNEIQKNIYQLITKSMYHPEAIRISTNWLNNIFKSENVTQHVRNVIYKEIFSNNEMKGHSINYMQNILLNVLESANSKEIVKLFFLSILSNPDFQNELSESLWKIFKLAVSPKWMNYDDIKIGLLNVKENKEISKNKDSNTLHIITTNCDEKKFKNNISGINAENYITNKFNDQTKEIVSDPNLNKIEDSTNALSNNMHNGYNLKNEIKDVLQFYEQLNKEPNIIQGISNKIDVKMNKIGNNYNEDNNLYFSEKNSYLFSLQSNSLLYIAPTYKVYDFNKLIKKIVCFQYMKIIKTDDNFNSYKKYSEENDSNVINNTLKNNLKYYTFKELANLFIVDTLLFYSHKYYFYYYYVDKFKNYFLNFRKYFIQK</sequence>
<evidence type="ECO:0000256" key="1">
    <source>
        <dbReference type="SAM" id="Phobius"/>
    </source>
</evidence>
<evidence type="ECO:0000313" key="7">
    <source>
        <dbReference type="Proteomes" id="UP000069549"/>
    </source>
</evidence>
<feature type="transmembrane region" description="Helical" evidence="1">
    <location>
        <begin position="139"/>
        <end position="159"/>
    </location>
</feature>
<evidence type="ECO:0000313" key="6">
    <source>
        <dbReference type="EMBL" id="SCO60447.1"/>
    </source>
</evidence>
<gene>
    <name evidence="2" type="ORF">PBK173_000133100</name>
    <name evidence="4" type="ORF">PBNK65E_000126400</name>
    <name evidence="3" type="ORF">PBNK65NY_000125900</name>
    <name evidence="6" type="ORF">PBSP11A_000125900</name>
    <name evidence="5" type="ORF">PBSP11RLL_000125800</name>
</gene>
<keyword evidence="1" id="KW-0472">Membrane</keyword>
<dbReference type="OMA" id="IQKNCYH"/>
<dbReference type="EMBL" id="LT608143">
    <property type="protein sequence ID" value="SCM20398.1"/>
    <property type="molecule type" value="Genomic_DNA"/>
</dbReference>
<evidence type="ECO:0000313" key="8">
    <source>
        <dbReference type="Proteomes" id="UP000219860"/>
    </source>
</evidence>
<dbReference type="EMBL" id="LT608255">
    <property type="protein sequence ID" value="SCO60447.1"/>
    <property type="molecule type" value="Genomic_DNA"/>
</dbReference>
<dbReference type="EMBL" id="LT614633">
    <property type="protein sequence ID" value="SCN23990.1"/>
    <property type="molecule type" value="Genomic_DNA"/>
</dbReference>
<dbReference type="Proteomes" id="UP000516480">
    <property type="component" value="Chromosome 7"/>
</dbReference>
<evidence type="ECO:0000313" key="2">
    <source>
        <dbReference type="EMBL" id="CXI25514.1"/>
    </source>
</evidence>
<accession>A0A113RC29</accession>
<keyword evidence="1" id="KW-0812">Transmembrane</keyword>
<evidence type="ECO:0000313" key="11">
    <source>
        <dbReference type="Proteomes" id="UP000516480"/>
    </source>
</evidence>